<evidence type="ECO:0000313" key="3">
    <source>
        <dbReference type="Proteomes" id="UP000670947"/>
    </source>
</evidence>
<sequence>MSSNGIADVGRTLLLLLQDGMKDMVPNANQIVLHSPAEIVASNIRLTLFLYNILENPYMRYQNGMLPTTAAYKLPPLVLDLHYMLTAYSAAQNLTERTLEEHQLLGRAMSVLHNHASLGGAALQGSLTGSEQELRVTLDPVPVPELSDIWTAFSDNNLRPSVCYVVSPLIILPEPAAPSPARTVDTRIFKFAAPMNVIAQEDDDA</sequence>
<dbReference type="InterPro" id="IPR025351">
    <property type="entry name" value="Pvc16_N"/>
</dbReference>
<feature type="domain" description="Pvc16 N-terminal" evidence="1">
    <location>
        <begin position="8"/>
        <end position="177"/>
    </location>
</feature>
<reference evidence="2 3" key="1">
    <citation type="submission" date="2021-03" db="EMBL/GenBank/DDBJ databases">
        <title>Paenibacillus artemisicola MWE-103 whole genome sequence.</title>
        <authorList>
            <person name="Ham Y.J."/>
        </authorList>
    </citation>
    <scope>NUCLEOTIDE SEQUENCE [LARGE SCALE GENOMIC DNA]</scope>
    <source>
        <strain evidence="2 3">MWE-103</strain>
    </source>
</reference>
<gene>
    <name evidence="2" type="ORF">I8J29_05130</name>
</gene>
<name>A0ABS3W5H3_9BACL</name>
<dbReference type="RefSeq" id="WP_208846586.1">
    <property type="nucleotide sequence ID" value="NZ_JAGGDJ010000002.1"/>
</dbReference>
<evidence type="ECO:0000313" key="2">
    <source>
        <dbReference type="EMBL" id="MBO7743567.1"/>
    </source>
</evidence>
<dbReference type="Pfam" id="PF14065">
    <property type="entry name" value="Pvc16_N"/>
    <property type="match status" value="1"/>
</dbReference>
<proteinExistence type="predicted"/>
<evidence type="ECO:0000259" key="1">
    <source>
        <dbReference type="Pfam" id="PF14065"/>
    </source>
</evidence>
<protein>
    <submittedName>
        <fullName evidence="2">DUF4255 domain-containing protein</fullName>
    </submittedName>
</protein>
<comment type="caution">
    <text evidence="2">The sequence shown here is derived from an EMBL/GenBank/DDBJ whole genome shotgun (WGS) entry which is preliminary data.</text>
</comment>
<keyword evidence="3" id="KW-1185">Reference proteome</keyword>
<dbReference type="EMBL" id="JAGGDJ010000002">
    <property type="protein sequence ID" value="MBO7743567.1"/>
    <property type="molecule type" value="Genomic_DNA"/>
</dbReference>
<dbReference type="Proteomes" id="UP000670947">
    <property type="component" value="Unassembled WGS sequence"/>
</dbReference>
<organism evidence="2 3">
    <name type="scientific">Paenibacillus artemisiicola</name>
    <dbReference type="NCBI Taxonomy" id="1172618"/>
    <lineage>
        <taxon>Bacteria</taxon>
        <taxon>Bacillati</taxon>
        <taxon>Bacillota</taxon>
        <taxon>Bacilli</taxon>
        <taxon>Bacillales</taxon>
        <taxon>Paenibacillaceae</taxon>
        <taxon>Paenibacillus</taxon>
    </lineage>
</organism>
<accession>A0ABS3W5H3</accession>